<proteinExistence type="predicted"/>
<accession>A0AAV6JP49</accession>
<dbReference type="AlphaFoldDB" id="A0AAV6JP49"/>
<organism evidence="1 2">
    <name type="scientific">Rhododendron griersonianum</name>
    <dbReference type="NCBI Taxonomy" id="479676"/>
    <lineage>
        <taxon>Eukaryota</taxon>
        <taxon>Viridiplantae</taxon>
        <taxon>Streptophyta</taxon>
        <taxon>Embryophyta</taxon>
        <taxon>Tracheophyta</taxon>
        <taxon>Spermatophyta</taxon>
        <taxon>Magnoliopsida</taxon>
        <taxon>eudicotyledons</taxon>
        <taxon>Gunneridae</taxon>
        <taxon>Pentapetalae</taxon>
        <taxon>asterids</taxon>
        <taxon>Ericales</taxon>
        <taxon>Ericaceae</taxon>
        <taxon>Ericoideae</taxon>
        <taxon>Rhodoreae</taxon>
        <taxon>Rhododendron</taxon>
    </lineage>
</organism>
<keyword evidence="2" id="KW-1185">Reference proteome</keyword>
<dbReference type="EMBL" id="JACTNZ010000007">
    <property type="protein sequence ID" value="KAG5542483.1"/>
    <property type="molecule type" value="Genomic_DNA"/>
</dbReference>
<protein>
    <recommendedName>
        <fullName evidence="3">Protein FAR1-RELATED SEQUENCE</fullName>
    </recommendedName>
</protein>
<dbReference type="Proteomes" id="UP000823749">
    <property type="component" value="Chromosome 7"/>
</dbReference>
<evidence type="ECO:0000313" key="1">
    <source>
        <dbReference type="EMBL" id="KAG5542483.1"/>
    </source>
</evidence>
<evidence type="ECO:0008006" key="3">
    <source>
        <dbReference type="Google" id="ProtNLM"/>
    </source>
</evidence>
<name>A0AAV6JP49_9ERIC</name>
<gene>
    <name evidence="1" type="ORF">RHGRI_022130</name>
</gene>
<reference evidence="1" key="1">
    <citation type="submission" date="2020-08" db="EMBL/GenBank/DDBJ databases">
        <title>Plant Genome Project.</title>
        <authorList>
            <person name="Zhang R.-G."/>
        </authorList>
    </citation>
    <scope>NUCLEOTIDE SEQUENCE</scope>
    <source>
        <strain evidence="1">WSP0</strain>
        <tissue evidence="1">Leaf</tissue>
    </source>
</reference>
<sequence length="156" mass="18384">MGGRRREQGLVMDCASNVEFGYALALTYTRHQLMVFHDRGVQRVLDKYVLRRWRKNVKRVHTKIRITCDNSSNTIEARRHENMHNLFNEVANLAEDCQEKYDKMEFYLPKRAGTSLTRNLFVEKEDCRLKESKVLLKKLEVEENADGLCLGHKRVL</sequence>
<comment type="caution">
    <text evidence="1">The sequence shown here is derived from an EMBL/GenBank/DDBJ whole genome shotgun (WGS) entry which is preliminary data.</text>
</comment>
<evidence type="ECO:0000313" key="2">
    <source>
        <dbReference type="Proteomes" id="UP000823749"/>
    </source>
</evidence>